<proteinExistence type="predicted"/>
<organism evidence="1">
    <name type="scientific">Solanum chacoense</name>
    <name type="common">Chaco potato</name>
    <dbReference type="NCBI Taxonomy" id="4108"/>
    <lineage>
        <taxon>Eukaryota</taxon>
        <taxon>Viridiplantae</taxon>
        <taxon>Streptophyta</taxon>
        <taxon>Embryophyta</taxon>
        <taxon>Tracheophyta</taxon>
        <taxon>Spermatophyta</taxon>
        <taxon>Magnoliopsida</taxon>
        <taxon>eudicotyledons</taxon>
        <taxon>Gunneridae</taxon>
        <taxon>Pentapetalae</taxon>
        <taxon>asterids</taxon>
        <taxon>lamiids</taxon>
        <taxon>Solanales</taxon>
        <taxon>Solanaceae</taxon>
        <taxon>Solanoideae</taxon>
        <taxon>Solaneae</taxon>
        <taxon>Solanum</taxon>
    </lineage>
</organism>
<reference evidence="1" key="1">
    <citation type="submission" date="2015-12" db="EMBL/GenBank/DDBJ databases">
        <title>Gene expression during late stages of embryo sac development: a critical building block for successful pollen-pistil interactions.</title>
        <authorList>
            <person name="Liu Y."/>
            <person name="Joly V."/>
            <person name="Sabar M."/>
            <person name="Matton D.P."/>
        </authorList>
    </citation>
    <scope>NUCLEOTIDE SEQUENCE</scope>
</reference>
<dbReference type="AlphaFoldDB" id="A0A0V0H6V5"/>
<accession>A0A0V0H6V5</accession>
<name>A0A0V0H6V5_SOLCH</name>
<dbReference type="EMBL" id="GEDG01025007">
    <property type="protein sequence ID" value="JAP15552.1"/>
    <property type="molecule type" value="Transcribed_RNA"/>
</dbReference>
<sequence length="62" mass="6987">MKYFFESTHFHGVSHTSLHFHGASRTVSDLVTGVTNTDLISSKIVQIMLESLLKCKIYGMLE</sequence>
<evidence type="ECO:0000313" key="1">
    <source>
        <dbReference type="EMBL" id="JAP15552.1"/>
    </source>
</evidence>
<protein>
    <submittedName>
        <fullName evidence="1">Putative ovule protein</fullName>
    </submittedName>
</protein>